<evidence type="ECO:0000313" key="19">
    <source>
        <dbReference type="EMBL" id="CAK1554515.1"/>
    </source>
</evidence>
<dbReference type="Pfam" id="PF00328">
    <property type="entry name" value="His_Phos_2"/>
    <property type="match status" value="1"/>
</dbReference>
<keyword evidence="8" id="KW-0378">Hydrolase</keyword>
<comment type="catalytic activity">
    <reaction evidence="14">
        <text>1D-myo-inositol hexakisphosphate + H2O = 1D-myo-inositol 1,2,4,5,6-pentakisphosphate + phosphate</text>
        <dbReference type="Rhea" id="RHEA:16989"/>
        <dbReference type="ChEBI" id="CHEBI:15377"/>
        <dbReference type="ChEBI" id="CHEBI:43474"/>
        <dbReference type="ChEBI" id="CHEBI:57798"/>
        <dbReference type="ChEBI" id="CHEBI:58130"/>
        <dbReference type="EC" id="3.1.3.62"/>
    </reaction>
    <physiologicalReaction direction="left-to-right" evidence="14">
        <dbReference type="Rhea" id="RHEA:16990"/>
    </physiologicalReaction>
</comment>
<dbReference type="EC" id="3.1.3.62" evidence="4"/>
<dbReference type="CDD" id="cd07061">
    <property type="entry name" value="HP_HAP_like"/>
    <property type="match status" value="1"/>
</dbReference>
<evidence type="ECO:0000256" key="12">
    <source>
        <dbReference type="ARBA" id="ARBA00043668"/>
    </source>
</evidence>
<evidence type="ECO:0000256" key="8">
    <source>
        <dbReference type="ARBA" id="ARBA00022801"/>
    </source>
</evidence>
<dbReference type="GO" id="GO:0003993">
    <property type="term" value="F:acid phosphatase activity"/>
    <property type="evidence" value="ECO:0007669"/>
    <property type="project" value="TreeGrafter"/>
</dbReference>
<dbReference type="AlphaFoldDB" id="A0AAV1JYA1"/>
<evidence type="ECO:0000256" key="18">
    <source>
        <dbReference type="SAM" id="SignalP"/>
    </source>
</evidence>
<keyword evidence="20" id="KW-1185">Reference proteome</keyword>
<dbReference type="InterPro" id="IPR000560">
    <property type="entry name" value="His_Pase_clade-2"/>
</dbReference>
<feature type="disulfide bond" evidence="17">
    <location>
        <begin position="55"/>
        <end position="386"/>
    </location>
</feature>
<evidence type="ECO:0000256" key="4">
    <source>
        <dbReference type="ARBA" id="ARBA00013040"/>
    </source>
</evidence>
<comment type="catalytic activity">
    <reaction evidence="13">
        <text>1D-myo-inositol 1,2,4,5,6-pentakisphosphate + H2O = 1D-myo-inositol 1,2,5,6-tetrakisphosphate + phosphate</text>
        <dbReference type="Rhea" id="RHEA:77115"/>
        <dbReference type="ChEBI" id="CHEBI:15377"/>
        <dbReference type="ChEBI" id="CHEBI:43474"/>
        <dbReference type="ChEBI" id="CHEBI:57798"/>
        <dbReference type="ChEBI" id="CHEBI:195535"/>
        <dbReference type="EC" id="3.1.3.62"/>
    </reaction>
    <physiologicalReaction direction="left-to-right" evidence="13">
        <dbReference type="Rhea" id="RHEA:77116"/>
    </physiologicalReaction>
</comment>
<comment type="subcellular location">
    <subcellularLocation>
        <location evidence="1">Cell membrane</location>
    </subcellularLocation>
</comment>
<sequence length="469" mass="53845">MYHVLNLLLVLSLGVVLSERSCYWNSQCPFGLFATRTPYDAVRGDIRDWPLLEGCEAVSLWALIRHGNRNPGKGGTIDMRDLQRKIKDEIVEKFDYEMGTSQLCSQDIANFRNWKWNSTMETSPSYLTGTGYEEIYNMAVRIKEKYPQLLLGSGDSFYFRSTVKQRTVTSSMAFVHGLSEGTNLNLTLDKPRESDDVLRPYDNCDRYQTEVKNGPLLEEQLEAFYKTPEFLEVQEDVQRRLGIPTQLSADDIYNLYELCRFDRTWSPDLRSPWCAAFSPEDLLVLEYRDDVRHYYKNAYGSRLNVKLGYPAMKNLYESLLAAKRGDGKNIVAYFAHDTLMGMVYSALGLYRDAESITAQYRNPTRQWRTTYLAPFCTNLMVFLNRCQDSGQVSYKVQIFNNEKPTTLCPIGGCTWDQFVSIFQPFTNSSLDFCKVPGEAQHQYLPGGAAESKLLPGLLILSFCLLMQRE</sequence>
<dbReference type="InterPro" id="IPR016274">
    <property type="entry name" value="Histidine_acid_Pase_euk"/>
</dbReference>
<feature type="disulfide bond" evidence="17">
    <location>
        <begin position="204"/>
        <end position="433"/>
    </location>
</feature>
<feature type="signal peptide" evidence="18">
    <location>
        <begin position="1"/>
        <end position="18"/>
    </location>
</feature>
<dbReference type="PROSITE" id="PS00778">
    <property type="entry name" value="HIS_ACID_PHOSPHAT_2"/>
    <property type="match status" value="1"/>
</dbReference>
<comment type="catalytic activity">
    <reaction evidence="12">
        <text>1D-myo-inositol 1,2,5,6-tetrakisphosphate + H2O = 1D-myo-inositol 1,2,6-trisphosphate + phosphate</text>
        <dbReference type="Rhea" id="RHEA:77119"/>
        <dbReference type="ChEBI" id="CHEBI:15377"/>
        <dbReference type="ChEBI" id="CHEBI:43474"/>
        <dbReference type="ChEBI" id="CHEBI:195535"/>
        <dbReference type="ChEBI" id="CHEBI:195537"/>
        <dbReference type="EC" id="3.1.3.62"/>
    </reaction>
    <physiologicalReaction direction="left-to-right" evidence="12">
        <dbReference type="Rhea" id="RHEA:77120"/>
    </physiologicalReaction>
</comment>
<dbReference type="EC" id="3.1.3.80" evidence="3"/>
<reference evidence="19 20" key="1">
    <citation type="submission" date="2023-11" db="EMBL/GenBank/DDBJ databases">
        <authorList>
            <person name="Okamura Y."/>
        </authorList>
    </citation>
    <scope>NUCLEOTIDE SEQUENCE [LARGE SCALE GENOMIC DNA]</scope>
</reference>
<evidence type="ECO:0000256" key="9">
    <source>
        <dbReference type="ARBA" id="ARBA00023136"/>
    </source>
</evidence>
<keyword evidence="7 18" id="KW-0732">Signal</keyword>
<evidence type="ECO:0000256" key="16">
    <source>
        <dbReference type="PIRSR" id="PIRSR000894-1"/>
    </source>
</evidence>
<name>A0AAV1JYA1_9NEOP</name>
<accession>A0AAV1JYA1</accession>
<keyword evidence="17" id="KW-1015">Disulfide bond</keyword>
<evidence type="ECO:0000256" key="3">
    <source>
        <dbReference type="ARBA" id="ARBA00012976"/>
    </source>
</evidence>
<evidence type="ECO:0000313" key="20">
    <source>
        <dbReference type="Proteomes" id="UP001497472"/>
    </source>
</evidence>
<dbReference type="GO" id="GO:0005886">
    <property type="term" value="C:plasma membrane"/>
    <property type="evidence" value="ECO:0007669"/>
    <property type="project" value="UniProtKB-SubCell"/>
</dbReference>
<dbReference type="Gene3D" id="3.40.50.1240">
    <property type="entry name" value="Phosphoglycerate mutase-like"/>
    <property type="match status" value="1"/>
</dbReference>
<evidence type="ECO:0000256" key="2">
    <source>
        <dbReference type="ARBA" id="ARBA00008422"/>
    </source>
</evidence>
<feature type="active site" description="Nucleophile" evidence="16">
    <location>
        <position position="66"/>
    </location>
</feature>
<evidence type="ECO:0000256" key="10">
    <source>
        <dbReference type="ARBA" id="ARBA00023180"/>
    </source>
</evidence>
<feature type="disulfide bond" evidence="17">
    <location>
        <begin position="259"/>
        <end position="274"/>
    </location>
</feature>
<evidence type="ECO:0000256" key="13">
    <source>
        <dbReference type="ARBA" id="ARBA00043671"/>
    </source>
</evidence>
<feature type="active site" description="Proton donor" evidence="16">
    <location>
        <position position="337"/>
    </location>
</feature>
<comment type="similarity">
    <text evidence="2">Belongs to the histidine acid phosphatase family. MINPP1 subfamily.</text>
</comment>
<dbReference type="SUPFAM" id="SSF53254">
    <property type="entry name" value="Phosphoglycerate mutase-like"/>
    <property type="match status" value="1"/>
</dbReference>
<evidence type="ECO:0000256" key="11">
    <source>
        <dbReference type="ARBA" id="ARBA00031642"/>
    </source>
</evidence>
<dbReference type="Proteomes" id="UP001497472">
    <property type="component" value="Unassembled WGS sequence"/>
</dbReference>
<proteinExistence type="inferred from homology"/>
<feature type="disulfide bond" evidence="17">
    <location>
        <begin position="408"/>
        <end position="413"/>
    </location>
</feature>
<protein>
    <recommendedName>
        <fullName evidence="5">Multiple inositol polyphosphate phosphatase 1</fullName>
        <ecNumber evidence="4">3.1.3.62</ecNumber>
        <ecNumber evidence="3">3.1.3.80</ecNumber>
    </recommendedName>
    <alternativeName>
        <fullName evidence="11">2,3-bisphosphoglycerate 3-phosphatase</fullName>
    </alternativeName>
</protein>
<feature type="chain" id="PRO_5043415674" description="Multiple inositol polyphosphate phosphatase 1" evidence="18">
    <location>
        <begin position="19"/>
        <end position="469"/>
    </location>
</feature>
<evidence type="ECO:0000256" key="14">
    <source>
        <dbReference type="ARBA" id="ARBA00043691"/>
    </source>
</evidence>
<evidence type="ECO:0000256" key="7">
    <source>
        <dbReference type="ARBA" id="ARBA00022729"/>
    </source>
</evidence>
<dbReference type="GO" id="GO:0052745">
    <property type="term" value="F:inositol phosphate phosphatase activity"/>
    <property type="evidence" value="ECO:0007669"/>
    <property type="project" value="TreeGrafter"/>
</dbReference>
<dbReference type="PANTHER" id="PTHR20963:SF8">
    <property type="entry name" value="MULTIPLE INOSITOL POLYPHOSPHATE PHOSPHATASE 1"/>
    <property type="match status" value="1"/>
</dbReference>
<dbReference type="PIRSF" id="PIRSF000894">
    <property type="entry name" value="Acid_phosphatase"/>
    <property type="match status" value="1"/>
</dbReference>
<keyword evidence="6" id="KW-1003">Cell membrane</keyword>
<dbReference type="InterPro" id="IPR033379">
    <property type="entry name" value="Acid_Pase_AS"/>
</dbReference>
<keyword evidence="9" id="KW-0472">Membrane</keyword>
<evidence type="ECO:0000256" key="17">
    <source>
        <dbReference type="PIRSR" id="PIRSR000894-2"/>
    </source>
</evidence>
<dbReference type="PANTHER" id="PTHR20963">
    <property type="entry name" value="MULTIPLE INOSITOL POLYPHOSPHATE PHOSPHATASE-RELATED"/>
    <property type="match status" value="1"/>
</dbReference>
<dbReference type="GO" id="GO:0034417">
    <property type="term" value="F:bisphosphoglycerate 3-phosphatase activity"/>
    <property type="evidence" value="ECO:0007669"/>
    <property type="project" value="UniProtKB-EC"/>
</dbReference>
<gene>
    <name evidence="19" type="ORF">LNINA_LOCUS13427</name>
</gene>
<evidence type="ECO:0000256" key="15">
    <source>
        <dbReference type="ARBA" id="ARBA00043832"/>
    </source>
</evidence>
<dbReference type="InterPro" id="IPR029033">
    <property type="entry name" value="His_PPase_superfam"/>
</dbReference>
<keyword evidence="10" id="KW-0325">Glycoprotein</keyword>
<evidence type="ECO:0000256" key="5">
    <source>
        <dbReference type="ARBA" id="ARBA00018097"/>
    </source>
</evidence>
<comment type="catalytic activity">
    <reaction evidence="15">
        <text>(2R)-2,3-bisphosphoglycerate + H2O = (2R)-2-phosphoglycerate + phosphate</text>
        <dbReference type="Rhea" id="RHEA:27381"/>
        <dbReference type="ChEBI" id="CHEBI:15377"/>
        <dbReference type="ChEBI" id="CHEBI:43474"/>
        <dbReference type="ChEBI" id="CHEBI:58248"/>
        <dbReference type="ChEBI" id="CHEBI:58289"/>
        <dbReference type="EC" id="3.1.3.80"/>
    </reaction>
    <physiologicalReaction direction="left-to-right" evidence="15">
        <dbReference type="Rhea" id="RHEA:27382"/>
    </physiologicalReaction>
</comment>
<evidence type="ECO:0000256" key="1">
    <source>
        <dbReference type="ARBA" id="ARBA00004236"/>
    </source>
</evidence>
<comment type="caution">
    <text evidence="19">The sequence shown here is derived from an EMBL/GenBank/DDBJ whole genome shotgun (WGS) entry which is preliminary data.</text>
</comment>
<evidence type="ECO:0000256" key="6">
    <source>
        <dbReference type="ARBA" id="ARBA00022475"/>
    </source>
</evidence>
<organism evidence="19 20">
    <name type="scientific">Leptosia nina</name>
    <dbReference type="NCBI Taxonomy" id="320188"/>
    <lineage>
        <taxon>Eukaryota</taxon>
        <taxon>Metazoa</taxon>
        <taxon>Ecdysozoa</taxon>
        <taxon>Arthropoda</taxon>
        <taxon>Hexapoda</taxon>
        <taxon>Insecta</taxon>
        <taxon>Pterygota</taxon>
        <taxon>Neoptera</taxon>
        <taxon>Endopterygota</taxon>
        <taxon>Lepidoptera</taxon>
        <taxon>Glossata</taxon>
        <taxon>Ditrysia</taxon>
        <taxon>Papilionoidea</taxon>
        <taxon>Pieridae</taxon>
        <taxon>Pierinae</taxon>
        <taxon>Leptosia</taxon>
    </lineage>
</organism>
<dbReference type="EMBL" id="CAVLEF010000278">
    <property type="protein sequence ID" value="CAK1554515.1"/>
    <property type="molecule type" value="Genomic_DNA"/>
</dbReference>